<reference evidence="2 3" key="1">
    <citation type="submission" date="2020-08" db="EMBL/GenBank/DDBJ databases">
        <title>Genomic Encyclopedia of Type Strains, Phase IV (KMG-IV): sequencing the most valuable type-strain genomes for metagenomic binning, comparative biology and taxonomic classification.</title>
        <authorList>
            <person name="Goeker M."/>
        </authorList>
    </citation>
    <scope>NUCLEOTIDE SEQUENCE [LARGE SCALE GENOMIC DNA]</scope>
    <source>
        <strain evidence="2 3">DSM 103526</strain>
    </source>
</reference>
<dbReference type="AlphaFoldDB" id="A0A841KQF9"/>
<keyword evidence="3" id="KW-1185">Reference proteome</keyword>
<comment type="caution">
    <text evidence="2">The sequence shown here is derived from an EMBL/GenBank/DDBJ whole genome shotgun (WGS) entry which is preliminary data.</text>
</comment>
<keyword evidence="2" id="KW-0645">Protease</keyword>
<protein>
    <submittedName>
        <fullName evidence="2">Transglutaminase-like putative cysteine protease</fullName>
    </submittedName>
</protein>
<dbReference type="GO" id="GO:0006508">
    <property type="term" value="P:proteolysis"/>
    <property type="evidence" value="ECO:0007669"/>
    <property type="project" value="UniProtKB-KW"/>
</dbReference>
<evidence type="ECO:0000259" key="1">
    <source>
        <dbReference type="SMART" id="SM00460"/>
    </source>
</evidence>
<dbReference type="InterPro" id="IPR002931">
    <property type="entry name" value="Transglutaminase-like"/>
</dbReference>
<gene>
    <name evidence="2" type="ORF">HNQ80_000428</name>
</gene>
<dbReference type="PANTHER" id="PTHR33490:SF3">
    <property type="entry name" value="CONSERVED INTEGRAL MEMBRANE PROTEIN"/>
    <property type="match status" value="1"/>
</dbReference>
<dbReference type="EMBL" id="JACHEN010000002">
    <property type="protein sequence ID" value="MBB6214348.1"/>
    <property type="molecule type" value="Genomic_DNA"/>
</dbReference>
<accession>A0A841KQF9</accession>
<dbReference type="InterPro" id="IPR038765">
    <property type="entry name" value="Papain-like_cys_pep_sf"/>
</dbReference>
<evidence type="ECO:0000313" key="2">
    <source>
        <dbReference type="EMBL" id="MBB6214348.1"/>
    </source>
</evidence>
<evidence type="ECO:0000313" key="3">
    <source>
        <dbReference type="Proteomes" id="UP000579281"/>
    </source>
</evidence>
<dbReference type="SUPFAM" id="SSF54001">
    <property type="entry name" value="Cysteine proteinases"/>
    <property type="match status" value="1"/>
</dbReference>
<dbReference type="RefSeq" id="WP_184307702.1">
    <property type="nucleotide sequence ID" value="NZ_JACHEN010000002.1"/>
</dbReference>
<proteinExistence type="predicted"/>
<dbReference type="PANTHER" id="PTHR33490">
    <property type="entry name" value="BLR5614 PROTEIN-RELATED"/>
    <property type="match status" value="1"/>
</dbReference>
<dbReference type="Proteomes" id="UP000579281">
    <property type="component" value="Unassembled WGS sequence"/>
</dbReference>
<dbReference type="Gene3D" id="3.10.620.30">
    <property type="match status" value="1"/>
</dbReference>
<dbReference type="GO" id="GO:0008233">
    <property type="term" value="F:peptidase activity"/>
    <property type="evidence" value="ECO:0007669"/>
    <property type="project" value="UniProtKB-KW"/>
</dbReference>
<keyword evidence="2" id="KW-0378">Hydrolase</keyword>
<name>A0A841KQF9_9FIRM</name>
<sequence>MKSKLFFNVLLLWTTFTFIMMMGQAVYAEETNYITKNGVSVVKLDSRQVEGSVSLEGKTQKEKIKLLVKKDSTSTWLDVNVKNGKFQENIWLTQGTGDYSISIMIHEEDRKYSYGPTLNIENKTAINKYLSPTKHVESDDEEIIKLAKEITNVNDTELDKAKAIYRWVVENITYDYEKYNKHQNNDYDNNYGAVYTYTTKKGVCYDYATLTAALSRAVGIQTKVVKGEGKLGSFKGLHAWNEIFIPEKGQWIPVDTTFGNTTGKDFFDNVDFYTSHTKTEEY</sequence>
<organism evidence="2 3">
    <name type="scientific">Anaerosolibacter carboniphilus</name>
    <dbReference type="NCBI Taxonomy" id="1417629"/>
    <lineage>
        <taxon>Bacteria</taxon>
        <taxon>Bacillati</taxon>
        <taxon>Bacillota</taxon>
        <taxon>Clostridia</taxon>
        <taxon>Peptostreptococcales</taxon>
        <taxon>Thermotaleaceae</taxon>
        <taxon>Anaerosolibacter</taxon>
    </lineage>
</organism>
<dbReference type="Pfam" id="PF01841">
    <property type="entry name" value="Transglut_core"/>
    <property type="match status" value="1"/>
</dbReference>
<feature type="domain" description="Transglutaminase-like" evidence="1">
    <location>
        <begin position="196"/>
        <end position="258"/>
    </location>
</feature>
<dbReference type="SMART" id="SM00460">
    <property type="entry name" value="TGc"/>
    <property type="match status" value="1"/>
</dbReference>